<feature type="domain" description="RRM" evidence="3">
    <location>
        <begin position="42"/>
        <end position="121"/>
    </location>
</feature>
<dbReference type="AlphaFoldDB" id="A0A915EEQ3"/>
<dbReference type="PANTHER" id="PTHR11176:SF57">
    <property type="entry name" value="PROTEIN BOULE"/>
    <property type="match status" value="1"/>
</dbReference>
<dbReference type="GO" id="GO:0005737">
    <property type="term" value="C:cytoplasm"/>
    <property type="evidence" value="ECO:0007669"/>
    <property type="project" value="TreeGrafter"/>
</dbReference>
<proteinExistence type="predicted"/>
<dbReference type="WBParaSite" id="jg4529">
    <property type="protein sequence ID" value="jg4529"/>
    <property type="gene ID" value="jg4529"/>
</dbReference>
<dbReference type="Pfam" id="PF00076">
    <property type="entry name" value="RRM_1"/>
    <property type="match status" value="1"/>
</dbReference>
<dbReference type="Proteomes" id="UP000887574">
    <property type="component" value="Unplaced"/>
</dbReference>
<evidence type="ECO:0000256" key="1">
    <source>
        <dbReference type="ARBA" id="ARBA00022884"/>
    </source>
</evidence>
<dbReference type="SMART" id="SM00360">
    <property type="entry name" value="RRM"/>
    <property type="match status" value="1"/>
</dbReference>
<accession>A0A915EEQ3</accession>
<evidence type="ECO:0000259" key="3">
    <source>
        <dbReference type="PROSITE" id="PS50102"/>
    </source>
</evidence>
<evidence type="ECO:0000313" key="5">
    <source>
        <dbReference type="WBParaSite" id="jg4529"/>
    </source>
</evidence>
<evidence type="ECO:0000313" key="4">
    <source>
        <dbReference type="Proteomes" id="UP000887574"/>
    </source>
</evidence>
<dbReference type="InterPro" id="IPR000504">
    <property type="entry name" value="RRM_dom"/>
</dbReference>
<dbReference type="InterPro" id="IPR012677">
    <property type="entry name" value="Nucleotide-bd_a/b_plait_sf"/>
</dbReference>
<keyword evidence="4" id="KW-1185">Reference proteome</keyword>
<dbReference type="Gene3D" id="3.30.70.330">
    <property type="match status" value="1"/>
</dbReference>
<dbReference type="PANTHER" id="PTHR11176">
    <property type="entry name" value="BOULE-RELATED"/>
    <property type="match status" value="1"/>
</dbReference>
<reference evidence="5" key="1">
    <citation type="submission" date="2022-11" db="UniProtKB">
        <authorList>
            <consortium name="WormBaseParasite"/>
        </authorList>
    </citation>
    <scope>IDENTIFICATION</scope>
</reference>
<dbReference type="GO" id="GO:0045948">
    <property type="term" value="P:positive regulation of translational initiation"/>
    <property type="evidence" value="ECO:0007669"/>
    <property type="project" value="TreeGrafter"/>
</dbReference>
<name>A0A915EEQ3_9BILA</name>
<dbReference type="PROSITE" id="PS50102">
    <property type="entry name" value="RRM"/>
    <property type="match status" value="1"/>
</dbReference>
<dbReference type="InterPro" id="IPR035979">
    <property type="entry name" value="RBD_domain_sf"/>
</dbReference>
<organism evidence="4 5">
    <name type="scientific">Ditylenchus dipsaci</name>
    <dbReference type="NCBI Taxonomy" id="166011"/>
    <lineage>
        <taxon>Eukaryota</taxon>
        <taxon>Metazoa</taxon>
        <taxon>Ecdysozoa</taxon>
        <taxon>Nematoda</taxon>
        <taxon>Chromadorea</taxon>
        <taxon>Rhabditida</taxon>
        <taxon>Tylenchina</taxon>
        <taxon>Tylenchomorpha</taxon>
        <taxon>Sphaerularioidea</taxon>
        <taxon>Anguinidae</taxon>
        <taxon>Anguininae</taxon>
        <taxon>Ditylenchus</taxon>
    </lineage>
</organism>
<dbReference type="GO" id="GO:0003730">
    <property type="term" value="F:mRNA 3'-UTR binding"/>
    <property type="evidence" value="ECO:0007669"/>
    <property type="project" value="TreeGrafter"/>
</dbReference>
<evidence type="ECO:0000256" key="2">
    <source>
        <dbReference type="PROSITE-ProRule" id="PRU00176"/>
    </source>
</evidence>
<dbReference type="SUPFAM" id="SSF54928">
    <property type="entry name" value="RNA-binding domain, RBD"/>
    <property type="match status" value="1"/>
</dbReference>
<sequence>MSSQRFVNSLNGNYPLCAPPSPIGCAQGYSGVALPEKKYVPNRIFVGGLSPDTTEDDLREFFNKFADVASVNVVKDFNGISKKFGFVTFESSGNVSNTILAANPQQFVLKNCLLRLGPAMKQNFQPGSGFAPPLSPASAFSFSFPSVAGQQSMPPCYLNQPMPYYYVPSPPFSSSQTFVYPSAPQYPTQYQHQQYYC</sequence>
<protein>
    <submittedName>
        <fullName evidence="5">RRM domain-containing protein</fullName>
    </submittedName>
</protein>
<dbReference type="GO" id="GO:0070935">
    <property type="term" value="P:3'-UTR-mediated mRNA stabilization"/>
    <property type="evidence" value="ECO:0007669"/>
    <property type="project" value="TreeGrafter"/>
</dbReference>
<dbReference type="GO" id="GO:0008494">
    <property type="term" value="F:translation activator activity"/>
    <property type="evidence" value="ECO:0007669"/>
    <property type="project" value="TreeGrafter"/>
</dbReference>
<keyword evidence="1 2" id="KW-0694">RNA-binding</keyword>